<accession>A0A1Y0ELG5</accession>
<protein>
    <recommendedName>
        <fullName evidence="4">TraB/GumN family protein</fullName>
    </recommendedName>
</protein>
<feature type="region of interest" description="Disordered" evidence="1">
    <location>
        <begin position="174"/>
        <end position="227"/>
    </location>
</feature>
<evidence type="ECO:0000313" key="3">
    <source>
        <dbReference type="Proteomes" id="UP000196138"/>
    </source>
</evidence>
<dbReference type="InterPro" id="IPR002816">
    <property type="entry name" value="TraB/PrgY/GumN_fam"/>
</dbReference>
<name>A0A1Y0ELG5_9BURK</name>
<feature type="compositionally biased region" description="Polar residues" evidence="1">
    <location>
        <begin position="174"/>
        <end position="184"/>
    </location>
</feature>
<dbReference type="InterPro" id="IPR047111">
    <property type="entry name" value="YbaP-like"/>
</dbReference>
<proteinExistence type="predicted"/>
<organism evidence="2 3">
    <name type="scientific">Comamonas serinivorans</name>
    <dbReference type="NCBI Taxonomy" id="1082851"/>
    <lineage>
        <taxon>Bacteria</taxon>
        <taxon>Pseudomonadati</taxon>
        <taxon>Pseudomonadota</taxon>
        <taxon>Betaproteobacteria</taxon>
        <taxon>Burkholderiales</taxon>
        <taxon>Comamonadaceae</taxon>
        <taxon>Comamonas</taxon>
    </lineage>
</organism>
<keyword evidence="3" id="KW-1185">Reference proteome</keyword>
<dbReference type="PANTHER" id="PTHR40590:SF1">
    <property type="entry name" value="CYTOPLASMIC PROTEIN"/>
    <property type="match status" value="1"/>
</dbReference>
<reference evidence="2 3" key="1">
    <citation type="submission" date="2017-05" db="EMBL/GenBank/DDBJ databases">
        <authorList>
            <person name="Song R."/>
            <person name="Chenine A.L."/>
            <person name="Ruprecht R.M."/>
        </authorList>
    </citation>
    <scope>NUCLEOTIDE SEQUENCE [LARGE SCALE GENOMIC DNA]</scope>
    <source>
        <strain evidence="2 3">DSM 26136</strain>
    </source>
</reference>
<dbReference type="EMBL" id="CP021455">
    <property type="protein sequence ID" value="ARU04281.1"/>
    <property type="molecule type" value="Genomic_DNA"/>
</dbReference>
<evidence type="ECO:0000256" key="1">
    <source>
        <dbReference type="SAM" id="MobiDB-lite"/>
    </source>
</evidence>
<sequence>MKLCGGQYGQVADLKLNGEAEYPMMHVSSTARKLTRAAGWLARCAALSWAVSTGAAGAAASPAGSAAAASAPAAKASATAVPARAASAATAPALCPETPQLLGTAELRALQRAQPAAPDRGLLWQVEKNGQRGWLYGTMHLGRKPWLQLGPRLQQALARVDVLALEVDLTDPRTQQEMAATSRATAGKPVGAQADAQAAGRAGAAQPDPAAADAAPPDARQQQRMAAQLQRVCLPPQALAGAASHLQAAALMVLAARSEGLHAEYGSERVLALLAKAQGKRVVAVEDVRSQTALLKGEDAQADAAQLDDALDELESGRGLQQLRRLGVAWAAGDVDTLTRYHEWCDCIHSEADRQAQDRVLTARNGPMADAFERLLREGQSVLLAVGALHMVGPQGVAAELSQRGYRVTRVVD</sequence>
<gene>
    <name evidence="2" type="ORF">CCO03_05950</name>
</gene>
<feature type="compositionally biased region" description="Low complexity" evidence="1">
    <location>
        <begin position="191"/>
        <end position="227"/>
    </location>
</feature>
<dbReference type="Proteomes" id="UP000196138">
    <property type="component" value="Chromosome"/>
</dbReference>
<dbReference type="AlphaFoldDB" id="A0A1Y0ELG5"/>
<dbReference type="PANTHER" id="PTHR40590">
    <property type="entry name" value="CYTOPLASMIC PROTEIN-RELATED"/>
    <property type="match status" value="1"/>
</dbReference>
<evidence type="ECO:0000313" key="2">
    <source>
        <dbReference type="EMBL" id="ARU04281.1"/>
    </source>
</evidence>
<dbReference type="KEGG" id="cser:CCO03_05950"/>
<dbReference type="CDD" id="cd14789">
    <property type="entry name" value="Tiki"/>
    <property type="match status" value="1"/>
</dbReference>
<dbReference type="Pfam" id="PF01963">
    <property type="entry name" value="TraB_PrgY_gumN"/>
    <property type="match status" value="1"/>
</dbReference>
<evidence type="ECO:0008006" key="4">
    <source>
        <dbReference type="Google" id="ProtNLM"/>
    </source>
</evidence>